<accession>A0AAN6UBQ0</accession>
<feature type="region of interest" description="Disordered" evidence="1">
    <location>
        <begin position="39"/>
        <end position="79"/>
    </location>
</feature>
<reference evidence="2" key="1">
    <citation type="journal article" date="2023" name="Mol. Phylogenet. Evol.">
        <title>Genome-scale phylogeny and comparative genomics of the fungal order Sordariales.</title>
        <authorList>
            <person name="Hensen N."/>
            <person name="Bonometti L."/>
            <person name="Westerberg I."/>
            <person name="Brannstrom I.O."/>
            <person name="Guillou S."/>
            <person name="Cros-Aarteil S."/>
            <person name="Calhoun S."/>
            <person name="Haridas S."/>
            <person name="Kuo A."/>
            <person name="Mondo S."/>
            <person name="Pangilinan J."/>
            <person name="Riley R."/>
            <person name="LaButti K."/>
            <person name="Andreopoulos B."/>
            <person name="Lipzen A."/>
            <person name="Chen C."/>
            <person name="Yan M."/>
            <person name="Daum C."/>
            <person name="Ng V."/>
            <person name="Clum A."/>
            <person name="Steindorff A."/>
            <person name="Ohm R.A."/>
            <person name="Martin F."/>
            <person name="Silar P."/>
            <person name="Natvig D.O."/>
            <person name="Lalanne C."/>
            <person name="Gautier V."/>
            <person name="Ament-Velasquez S.L."/>
            <person name="Kruys A."/>
            <person name="Hutchinson M.I."/>
            <person name="Powell A.J."/>
            <person name="Barry K."/>
            <person name="Miller A.N."/>
            <person name="Grigoriev I.V."/>
            <person name="Debuchy R."/>
            <person name="Gladieux P."/>
            <person name="Hiltunen Thoren M."/>
            <person name="Johannesson H."/>
        </authorList>
    </citation>
    <scope>NUCLEOTIDE SEQUENCE</scope>
    <source>
        <strain evidence="2">CBS 731.68</strain>
    </source>
</reference>
<dbReference type="EMBL" id="MU853223">
    <property type="protein sequence ID" value="KAK4129596.1"/>
    <property type="molecule type" value="Genomic_DNA"/>
</dbReference>
<evidence type="ECO:0000256" key="1">
    <source>
        <dbReference type="SAM" id="MobiDB-lite"/>
    </source>
</evidence>
<sequence length="105" mass="11229">MRCKRRSSFGSWISSVIRPATNDAFGAWVCAARGSFRGASSGLRASTNGGGSGSELPVPAVEQSSLGSPSPGDPTQFTLTDCPFPRWNPTFGHLPQHLHLPYPWL</sequence>
<dbReference type="GeneID" id="87834345"/>
<protein>
    <submittedName>
        <fullName evidence="2">Uncharacterized protein</fullName>
    </submittedName>
</protein>
<comment type="caution">
    <text evidence="2">The sequence shown here is derived from an EMBL/GenBank/DDBJ whole genome shotgun (WGS) entry which is preliminary data.</text>
</comment>
<reference evidence="2" key="2">
    <citation type="submission" date="2023-05" db="EMBL/GenBank/DDBJ databases">
        <authorList>
            <consortium name="Lawrence Berkeley National Laboratory"/>
            <person name="Steindorff A."/>
            <person name="Hensen N."/>
            <person name="Bonometti L."/>
            <person name="Westerberg I."/>
            <person name="Brannstrom I.O."/>
            <person name="Guillou S."/>
            <person name="Cros-Aarteil S."/>
            <person name="Calhoun S."/>
            <person name="Haridas S."/>
            <person name="Kuo A."/>
            <person name="Mondo S."/>
            <person name="Pangilinan J."/>
            <person name="Riley R."/>
            <person name="Labutti K."/>
            <person name="Andreopoulos B."/>
            <person name="Lipzen A."/>
            <person name="Chen C."/>
            <person name="Yanf M."/>
            <person name="Daum C."/>
            <person name="Ng V."/>
            <person name="Clum A."/>
            <person name="Ohm R."/>
            <person name="Martin F."/>
            <person name="Silar P."/>
            <person name="Natvig D."/>
            <person name="Lalanne C."/>
            <person name="Gautier V."/>
            <person name="Ament-Velasquez S.L."/>
            <person name="Kruys A."/>
            <person name="Hutchinson M.I."/>
            <person name="Powell A.J."/>
            <person name="Barry K."/>
            <person name="Miller A.N."/>
            <person name="Grigoriev I.V."/>
            <person name="Debuchy R."/>
            <person name="Gladieux P."/>
            <person name="Thoren M.H."/>
            <person name="Johannesson H."/>
        </authorList>
    </citation>
    <scope>NUCLEOTIDE SEQUENCE</scope>
    <source>
        <strain evidence="2">CBS 731.68</strain>
    </source>
</reference>
<organism evidence="2 3">
    <name type="scientific">Parathielavia appendiculata</name>
    <dbReference type="NCBI Taxonomy" id="2587402"/>
    <lineage>
        <taxon>Eukaryota</taxon>
        <taxon>Fungi</taxon>
        <taxon>Dikarya</taxon>
        <taxon>Ascomycota</taxon>
        <taxon>Pezizomycotina</taxon>
        <taxon>Sordariomycetes</taxon>
        <taxon>Sordariomycetidae</taxon>
        <taxon>Sordariales</taxon>
        <taxon>Chaetomiaceae</taxon>
        <taxon>Parathielavia</taxon>
    </lineage>
</organism>
<dbReference type="AlphaFoldDB" id="A0AAN6UBQ0"/>
<proteinExistence type="predicted"/>
<feature type="compositionally biased region" description="Polar residues" evidence="1">
    <location>
        <begin position="62"/>
        <end position="79"/>
    </location>
</feature>
<name>A0AAN6UBQ0_9PEZI</name>
<evidence type="ECO:0000313" key="2">
    <source>
        <dbReference type="EMBL" id="KAK4129596.1"/>
    </source>
</evidence>
<dbReference type="Proteomes" id="UP001302602">
    <property type="component" value="Unassembled WGS sequence"/>
</dbReference>
<gene>
    <name evidence="2" type="ORF">N657DRAFT_86782</name>
</gene>
<evidence type="ECO:0000313" key="3">
    <source>
        <dbReference type="Proteomes" id="UP001302602"/>
    </source>
</evidence>
<dbReference type="RefSeq" id="XP_062653367.1">
    <property type="nucleotide sequence ID" value="XM_062797566.1"/>
</dbReference>
<keyword evidence="3" id="KW-1185">Reference proteome</keyword>